<dbReference type="GO" id="GO:0031514">
    <property type="term" value="C:motile cilium"/>
    <property type="evidence" value="ECO:0007669"/>
    <property type="project" value="UniProtKB-SubCell"/>
</dbReference>
<dbReference type="GO" id="GO:0005737">
    <property type="term" value="C:cytoplasm"/>
    <property type="evidence" value="ECO:0007669"/>
    <property type="project" value="UniProtKB-SubCell"/>
</dbReference>
<accession>A0A913XQJ4</accession>
<dbReference type="GeneID" id="110246611"/>
<evidence type="ECO:0000259" key="8">
    <source>
        <dbReference type="Pfam" id="PF22544"/>
    </source>
</evidence>
<feature type="compositionally biased region" description="Polar residues" evidence="7">
    <location>
        <begin position="1456"/>
        <end position="1466"/>
    </location>
</feature>
<dbReference type="Pfam" id="PF24291">
    <property type="entry name" value="Ig_CFAP65"/>
    <property type="match status" value="1"/>
</dbReference>
<dbReference type="InterPro" id="IPR052614">
    <property type="entry name" value="CFAP65"/>
</dbReference>
<dbReference type="OMA" id="QQLKVMV"/>
<dbReference type="InterPro" id="IPR057467">
    <property type="entry name" value="Ig_CFAP65_8th"/>
</dbReference>
<feature type="domain" description="HYDIN/VesB/CFA65-like Ig-like" evidence="8">
    <location>
        <begin position="117"/>
        <end position="196"/>
    </location>
</feature>
<feature type="compositionally biased region" description="Polar residues" evidence="7">
    <location>
        <begin position="1643"/>
        <end position="1654"/>
    </location>
</feature>
<evidence type="ECO:0000259" key="11">
    <source>
        <dbReference type="Pfam" id="PF24816"/>
    </source>
</evidence>
<feature type="compositionally biased region" description="Basic and acidic residues" evidence="7">
    <location>
        <begin position="1659"/>
        <end position="1669"/>
    </location>
</feature>
<evidence type="ECO:0000256" key="1">
    <source>
        <dbReference type="ARBA" id="ARBA00004230"/>
    </source>
</evidence>
<dbReference type="RefSeq" id="XP_020908632.1">
    <property type="nucleotide sequence ID" value="XM_021052973.1"/>
</dbReference>
<dbReference type="EnsemblMetazoa" id="XM_021052973.1">
    <property type="protein sequence ID" value="XP_020908632.1"/>
    <property type="gene ID" value="LOC110246611"/>
</dbReference>
<dbReference type="InterPro" id="IPR053879">
    <property type="entry name" value="HYDIN_VesB_CFA65-like_Ig"/>
</dbReference>
<dbReference type="PANTHER" id="PTHR46127">
    <property type="entry name" value="CILIA- AND FLAGELLA-ASSOCIATED PROTEIN 65"/>
    <property type="match status" value="1"/>
</dbReference>
<feature type="region of interest" description="Disordered" evidence="7">
    <location>
        <begin position="1615"/>
        <end position="1673"/>
    </location>
</feature>
<dbReference type="Pfam" id="PF24507">
    <property type="entry name" value="Ig_CFAP65_4th"/>
    <property type="match status" value="1"/>
</dbReference>
<dbReference type="InterPro" id="IPR058536">
    <property type="entry name" value="Ig_CFAP65_4th"/>
</dbReference>
<keyword evidence="6" id="KW-0966">Cell projection</keyword>
<protein>
    <submittedName>
        <fullName evidence="14">Uncharacterized protein</fullName>
    </submittedName>
</protein>
<feature type="domain" description="CFAP65 seventh Ig-like" evidence="13">
    <location>
        <begin position="756"/>
        <end position="848"/>
    </location>
</feature>
<evidence type="ECO:0000313" key="14">
    <source>
        <dbReference type="EnsemblMetazoa" id="XP_020908632.1"/>
    </source>
</evidence>
<evidence type="ECO:0000259" key="12">
    <source>
        <dbReference type="Pfam" id="PF25248"/>
    </source>
</evidence>
<dbReference type="Pfam" id="PF25249">
    <property type="entry name" value="Ig_CFAP65_7th"/>
    <property type="match status" value="1"/>
</dbReference>
<evidence type="ECO:0000313" key="15">
    <source>
        <dbReference type="Proteomes" id="UP000887567"/>
    </source>
</evidence>
<feature type="domain" description="CFAP65 fourth Ig-like" evidence="10">
    <location>
        <begin position="345"/>
        <end position="437"/>
    </location>
</feature>
<feature type="domain" description="CFAP65-like ninth Ig-like" evidence="11">
    <location>
        <begin position="987"/>
        <end position="1168"/>
    </location>
</feature>
<dbReference type="InterPro" id="IPR056344">
    <property type="entry name" value="Ig_CFAP65-like_9th"/>
</dbReference>
<dbReference type="InterPro" id="IPR008962">
    <property type="entry name" value="PapD-like_sf"/>
</dbReference>
<dbReference type="InterPro" id="IPR057470">
    <property type="entry name" value="Ig_CFAP65_7th"/>
</dbReference>
<dbReference type="InterPro" id="IPR013783">
    <property type="entry name" value="Ig-like_fold"/>
</dbReference>
<feature type="domain" description="CFAP65 eight Ig-like" evidence="12">
    <location>
        <begin position="863"/>
        <end position="969"/>
    </location>
</feature>
<proteinExistence type="predicted"/>
<dbReference type="Pfam" id="PF24771">
    <property type="entry name" value="Ig_CFAP74_1st"/>
    <property type="match status" value="1"/>
</dbReference>
<dbReference type="OrthoDB" id="415597at2759"/>
<evidence type="ECO:0000259" key="13">
    <source>
        <dbReference type="Pfam" id="PF25249"/>
    </source>
</evidence>
<organism evidence="14 15">
    <name type="scientific">Exaiptasia diaphana</name>
    <name type="common">Tropical sea anemone</name>
    <name type="synonym">Aiptasia pulchella</name>
    <dbReference type="NCBI Taxonomy" id="2652724"/>
    <lineage>
        <taxon>Eukaryota</taxon>
        <taxon>Metazoa</taxon>
        <taxon>Cnidaria</taxon>
        <taxon>Anthozoa</taxon>
        <taxon>Hexacorallia</taxon>
        <taxon>Actiniaria</taxon>
        <taxon>Aiptasiidae</taxon>
        <taxon>Exaiptasia</taxon>
    </lineage>
</organism>
<feature type="domain" description="CFAP65 tenth Ig-like" evidence="9">
    <location>
        <begin position="1171"/>
        <end position="1290"/>
    </location>
</feature>
<dbReference type="KEGG" id="epa:110246611"/>
<feature type="compositionally biased region" description="Polar residues" evidence="7">
    <location>
        <begin position="1625"/>
        <end position="1635"/>
    </location>
</feature>
<evidence type="ECO:0000256" key="4">
    <source>
        <dbReference type="ARBA" id="ARBA00022846"/>
    </source>
</evidence>
<evidence type="ECO:0000256" key="7">
    <source>
        <dbReference type="SAM" id="MobiDB-lite"/>
    </source>
</evidence>
<evidence type="ECO:0000259" key="10">
    <source>
        <dbReference type="Pfam" id="PF24507"/>
    </source>
</evidence>
<keyword evidence="5" id="KW-0969">Cilium</keyword>
<dbReference type="SUPFAM" id="SSF49354">
    <property type="entry name" value="PapD-like"/>
    <property type="match status" value="1"/>
</dbReference>
<dbReference type="Pfam" id="PF22544">
    <property type="entry name" value="HYDIN_VesB_CFA65-like_Ig"/>
    <property type="match status" value="1"/>
</dbReference>
<keyword evidence="4" id="KW-0282">Flagellum</keyword>
<dbReference type="Pfam" id="PF25248">
    <property type="entry name" value="Ig_CFAP65_8th"/>
    <property type="match status" value="1"/>
</dbReference>
<evidence type="ECO:0000259" key="9">
    <source>
        <dbReference type="Pfam" id="PF24291"/>
    </source>
</evidence>
<dbReference type="PANTHER" id="PTHR46127:SF1">
    <property type="entry name" value="CILIA- AND FLAGELLA-ASSOCIATED PROTEIN 65"/>
    <property type="match status" value="1"/>
</dbReference>
<dbReference type="Pfam" id="PF24816">
    <property type="entry name" value="Ig_CFAP65__9th"/>
    <property type="match status" value="1"/>
</dbReference>
<feature type="region of interest" description="Disordered" evidence="7">
    <location>
        <begin position="1440"/>
        <end position="1512"/>
    </location>
</feature>
<evidence type="ECO:0000256" key="5">
    <source>
        <dbReference type="ARBA" id="ARBA00023069"/>
    </source>
</evidence>
<evidence type="ECO:0000256" key="2">
    <source>
        <dbReference type="ARBA" id="ARBA00004496"/>
    </source>
</evidence>
<dbReference type="Gene3D" id="2.60.40.10">
    <property type="entry name" value="Immunoglobulins"/>
    <property type="match status" value="10"/>
</dbReference>
<keyword evidence="3" id="KW-0963">Cytoplasm</keyword>
<dbReference type="Proteomes" id="UP000887567">
    <property type="component" value="Unplaced"/>
</dbReference>
<comment type="subcellular location">
    <subcellularLocation>
        <location evidence="1">Cell projection</location>
        <location evidence="1">Cilium</location>
        <location evidence="1">Flagellum</location>
    </subcellularLocation>
    <subcellularLocation>
        <location evidence="2">Cytoplasm</location>
    </subcellularLocation>
</comment>
<name>A0A913XQJ4_EXADI</name>
<evidence type="ECO:0000256" key="3">
    <source>
        <dbReference type="ARBA" id="ARBA00022490"/>
    </source>
</evidence>
<sequence>MTTISPQTKFIPKKLGIEVNDSVTWQGWEPGGEYTKHIILKNVQIKTQKLKYRGPSTRFFTTLYPKPIVLSSGTSFSLPVTFRPLEKDQYEDIIEFETNNGVFSIPMRAVLPKPNVNIPESINFGMCAVKDSIELTFEIKNTSELITSFQWELSEPFTFVPSSGTLSPKTTCLIKATFTPKAAFVYEATAICKYAHDIENKDVKSLKVEGIGKFPHIVASALGQNRSTVSVHGHEVLVDFGEVPVQTLAEKIIELHNFSPVNAPFQILQPSLASNIDTVFSCSQFHGVIGANSTARIKVSFSPHSPGIVSTDTFEVVALGATNCSVIKCVGRGKGPSVSLDNSHLDFAVVESGKWMSRTFKIVNSSSVAAAFQFLIDCNQSVFKLNMTCGMLAGGEAKTINVHFTPSHPINYNRRLVCLVQNQDPLFIDLFGTCHTEQIKPAPLQWKHLVRYHKHVSRGLSKIPPEQLNNMLQEGKLQLDEEGGLLPVEGVSSSIKNNNTPLTNLTPMEELFDDGSFGETSLVVPHVSLDIQHLPFGRVPDARAVEQKTVNITNHTRGKITCQWMKDGKGIFSVFPESCDVLPLRTASFQVTFRPNASNQFFSAELECFVFYKSTRDFRLVEDSSFCPPWCLTLSTSGQTFTMGAETFIPRYDLDTRNLVFPAITPDQVSYRTLLLANTGTNPIEFAFDEDSDRIFSCRPKRGLLTDKYQLVVFRMTPPEPRVFKQTLKCRFNDADKFTQEINLIGSAEVPNIQLEGEGTLYFKPTCIGTLSARPLSVKNTSRIPLRFSWRVPGSDVKILAIQPDSGVINPNESQAHIISFAPAEERKYLVKPKLYVNSINNDNSNGSESKYLVRVIGEGSVGEIVCVEPSIDFEDIVVGGSSSKDLTIHNNSDCSLHYNIMVDQEISGPYDDEEITRDVLAIELSENSDIIPARTSKKITATVFPARRVNYRFFLSYTLQSTHDDKHVITRNKTPLAELFCQGVYPTLSLSDARGLGSNKGLSKVKLWNLFSLDSLNECLDSDPSPPELMYAAATRHSTKRRVPVYTRAVMDFNFGAAPTGSDPSLVYLNLQNTGSVPAEWAFLYPSDLQLELEYWAETGEYEPDELHEMQVMDNKLFTVEPKKGKLQPGESQTLKFTYKHLFKGINKLPVIFKIMKGREILLNFIGVTVDDESRYVHFDTTKHMFEPIAVGTNSPPVQIYELYNGGALSVNYELDLQPLGQLEGENYGCRILDCLNPSGEIPPGCTALIHWVFAPLEAKTYVVDIPIRIIGGDTVLVTFTGVGFDQRIMGDTMRPQEGVSTGVPSKQIVPIQRQLASFSTERISLGNLPLYSVSRRNFFISNSSVDHVVSFRWIVEGTPAEQVMMIEPDHGYLHPGQSTLLKVSFFSTGPPSMYDLDVLCEVVDETEMAAFNKKLIEWTNKQEERQYTFTITEDDIKTDKTTKRPRSGQRLKSLEQNNSQSTSKSDSDLRKYNALPPISSAEKRDKNKKTRKSTAEERPITPQPTPPESFWLHLGVTARTHSISEFNEHFSSDIGNFIIDQRFILNQENSKAKQDLSALVTCTQSQMGVVTDLISVILRGLLFDENFHHSLKELAEEPIPYFRQLCETPFMYDDSRPSSSSSEGQEFEQTTPSKIRDQESTVDSHVSQVAEESSNEEAIRKTHEITERPQSSLSVVDHLKDENIDPEWRASQRQKCKNMPEFQSLIEAVVENTLHNILNEASRGEVNLSARPRVIALPPSRVRTPK</sequence>
<evidence type="ECO:0000256" key="6">
    <source>
        <dbReference type="ARBA" id="ARBA00023273"/>
    </source>
</evidence>
<keyword evidence="15" id="KW-1185">Reference proteome</keyword>
<dbReference type="InterPro" id="IPR056305">
    <property type="entry name" value="Ig_CFAP65_10th"/>
</dbReference>
<reference evidence="14" key="1">
    <citation type="submission" date="2022-11" db="UniProtKB">
        <authorList>
            <consortium name="EnsemblMetazoa"/>
        </authorList>
    </citation>
    <scope>IDENTIFICATION</scope>
</reference>